<proteinExistence type="predicted"/>
<feature type="region of interest" description="Disordered" evidence="1">
    <location>
        <begin position="83"/>
        <end position="110"/>
    </location>
</feature>
<evidence type="ECO:0000313" key="2">
    <source>
        <dbReference type="EMBL" id="KAK3753206.1"/>
    </source>
</evidence>
<evidence type="ECO:0000313" key="3">
    <source>
        <dbReference type="Proteomes" id="UP001283361"/>
    </source>
</evidence>
<organism evidence="2 3">
    <name type="scientific">Elysia crispata</name>
    <name type="common">lettuce slug</name>
    <dbReference type="NCBI Taxonomy" id="231223"/>
    <lineage>
        <taxon>Eukaryota</taxon>
        <taxon>Metazoa</taxon>
        <taxon>Spiralia</taxon>
        <taxon>Lophotrochozoa</taxon>
        <taxon>Mollusca</taxon>
        <taxon>Gastropoda</taxon>
        <taxon>Heterobranchia</taxon>
        <taxon>Euthyneura</taxon>
        <taxon>Panpulmonata</taxon>
        <taxon>Sacoglossa</taxon>
        <taxon>Placobranchoidea</taxon>
        <taxon>Plakobranchidae</taxon>
        <taxon>Elysia</taxon>
    </lineage>
</organism>
<evidence type="ECO:0000256" key="1">
    <source>
        <dbReference type="SAM" id="MobiDB-lite"/>
    </source>
</evidence>
<dbReference type="AlphaFoldDB" id="A0AAE0YPP6"/>
<gene>
    <name evidence="2" type="ORF">RRG08_024480</name>
</gene>
<feature type="compositionally biased region" description="Polar residues" evidence="1">
    <location>
        <begin position="85"/>
        <end position="101"/>
    </location>
</feature>
<dbReference type="EMBL" id="JAWDGP010005718">
    <property type="protein sequence ID" value="KAK3753206.1"/>
    <property type="molecule type" value="Genomic_DNA"/>
</dbReference>
<accession>A0AAE0YPP6</accession>
<dbReference type="Proteomes" id="UP001283361">
    <property type="component" value="Unassembled WGS sequence"/>
</dbReference>
<sequence>MWGNLLLTAIKNAVVFGTRSLKLRRVELNPSIPGGDIKTGFQLPKFSHLLGLLKSFDDINLEQSNLNSDVLCEAIRPLQVGTARSPLSSSDDSNPGWQTLLKSLRDKRTG</sequence>
<protein>
    <submittedName>
        <fullName evidence="2">Uncharacterized protein</fullName>
    </submittedName>
</protein>
<keyword evidence="3" id="KW-1185">Reference proteome</keyword>
<name>A0AAE0YPP6_9GAST</name>
<comment type="caution">
    <text evidence="2">The sequence shown here is derived from an EMBL/GenBank/DDBJ whole genome shotgun (WGS) entry which is preliminary data.</text>
</comment>
<reference evidence="2" key="1">
    <citation type="journal article" date="2023" name="G3 (Bethesda)">
        <title>A reference genome for the long-term kleptoplast-retaining sea slug Elysia crispata morphotype clarki.</title>
        <authorList>
            <person name="Eastman K.E."/>
            <person name="Pendleton A.L."/>
            <person name="Shaikh M.A."/>
            <person name="Suttiyut T."/>
            <person name="Ogas R."/>
            <person name="Tomko P."/>
            <person name="Gavelis G."/>
            <person name="Widhalm J.R."/>
            <person name="Wisecaver J.H."/>
        </authorList>
    </citation>
    <scope>NUCLEOTIDE SEQUENCE</scope>
    <source>
        <strain evidence="2">ECLA1</strain>
    </source>
</reference>